<accession>A0A9P9D1C4</accession>
<keyword evidence="2" id="KW-1185">Reference proteome</keyword>
<evidence type="ECO:0000313" key="2">
    <source>
        <dbReference type="Proteomes" id="UP000738349"/>
    </source>
</evidence>
<name>A0A9P9D1C4_9HYPO</name>
<proteinExistence type="predicted"/>
<reference evidence="1" key="1">
    <citation type="journal article" date="2021" name="Nat. Commun.">
        <title>Genetic determinants of endophytism in the Arabidopsis root mycobiome.</title>
        <authorList>
            <person name="Mesny F."/>
            <person name="Miyauchi S."/>
            <person name="Thiergart T."/>
            <person name="Pickel B."/>
            <person name="Atanasova L."/>
            <person name="Karlsson M."/>
            <person name="Huettel B."/>
            <person name="Barry K.W."/>
            <person name="Haridas S."/>
            <person name="Chen C."/>
            <person name="Bauer D."/>
            <person name="Andreopoulos W."/>
            <person name="Pangilinan J."/>
            <person name="LaButti K."/>
            <person name="Riley R."/>
            <person name="Lipzen A."/>
            <person name="Clum A."/>
            <person name="Drula E."/>
            <person name="Henrissat B."/>
            <person name="Kohler A."/>
            <person name="Grigoriev I.V."/>
            <person name="Martin F.M."/>
            <person name="Hacquard S."/>
        </authorList>
    </citation>
    <scope>NUCLEOTIDE SEQUENCE</scope>
    <source>
        <strain evidence="1">MPI-CAGE-AT-0147</strain>
    </source>
</reference>
<comment type="caution">
    <text evidence="1">The sequence shown here is derived from an EMBL/GenBank/DDBJ whole genome shotgun (WGS) entry which is preliminary data.</text>
</comment>
<dbReference type="EMBL" id="JAGMUV010000044">
    <property type="protein sequence ID" value="KAH7110692.1"/>
    <property type="molecule type" value="Genomic_DNA"/>
</dbReference>
<dbReference type="OrthoDB" id="2823490at2759"/>
<evidence type="ECO:0000313" key="1">
    <source>
        <dbReference type="EMBL" id="KAH7110692.1"/>
    </source>
</evidence>
<dbReference type="AlphaFoldDB" id="A0A9P9D1C4"/>
<organism evidence="1 2">
    <name type="scientific">Dactylonectria macrodidyma</name>
    <dbReference type="NCBI Taxonomy" id="307937"/>
    <lineage>
        <taxon>Eukaryota</taxon>
        <taxon>Fungi</taxon>
        <taxon>Dikarya</taxon>
        <taxon>Ascomycota</taxon>
        <taxon>Pezizomycotina</taxon>
        <taxon>Sordariomycetes</taxon>
        <taxon>Hypocreomycetidae</taxon>
        <taxon>Hypocreales</taxon>
        <taxon>Nectriaceae</taxon>
        <taxon>Dactylonectria</taxon>
    </lineage>
</organism>
<sequence length="270" mass="30285">MAVASTCPLLSLPHELRNQVYLTFLFSSDPCPANPDACRSTHYGIPNPPNGNLSYKAVGYVPANTNSRRLLAVSSQVRSEVSALVASLRSQDKLDYHLDLIVENVGRLFATPRCFPAPAGHIPILRADLRFFGQYDLSQGCVALWGQSLTSFLNMFLSLGPDYVRLSSRQRPRERVSIKTLAINILSVPMTPEWMVRVRVVLQPGEEAKDVGDLELGLRVVEREIENLLDCRPRLLRDNYLLYEGIEVVESWAGGRLRRKWVMNAMSSQS</sequence>
<dbReference type="Proteomes" id="UP000738349">
    <property type="component" value="Unassembled WGS sequence"/>
</dbReference>
<protein>
    <submittedName>
        <fullName evidence="1">Uncharacterized protein</fullName>
    </submittedName>
</protein>
<gene>
    <name evidence="1" type="ORF">EDB81DRAFT_863026</name>
</gene>